<dbReference type="EMBL" id="CAFBOY010000017">
    <property type="protein sequence ID" value="CAB4992356.1"/>
    <property type="molecule type" value="Genomic_DNA"/>
</dbReference>
<accession>A0A6J7NGT9</accession>
<dbReference type="Gene3D" id="3.40.50.150">
    <property type="entry name" value="Vaccinia Virus protein VP39"/>
    <property type="match status" value="1"/>
</dbReference>
<gene>
    <name evidence="1" type="ORF">UFOPK4022_00243</name>
</gene>
<organism evidence="1">
    <name type="scientific">freshwater metagenome</name>
    <dbReference type="NCBI Taxonomy" id="449393"/>
    <lineage>
        <taxon>unclassified sequences</taxon>
        <taxon>metagenomes</taxon>
        <taxon>ecological metagenomes</taxon>
    </lineage>
</organism>
<evidence type="ECO:0000313" key="1">
    <source>
        <dbReference type="EMBL" id="CAB4992356.1"/>
    </source>
</evidence>
<proteinExistence type="predicted"/>
<dbReference type="InterPro" id="IPR029063">
    <property type="entry name" value="SAM-dependent_MTases_sf"/>
</dbReference>
<dbReference type="AlphaFoldDB" id="A0A6J7NGT9"/>
<sequence length="90" mass="9818">MEWYDLSKLGDISSIDLLFVDGPPGSKNPKARHPAIAECVAKLNPRAIVVIDDAGRDGEKDMAHEFAKALPNHTLEFLSHEKGTAVLLPK</sequence>
<reference evidence="1" key="1">
    <citation type="submission" date="2020-05" db="EMBL/GenBank/DDBJ databases">
        <authorList>
            <person name="Chiriac C."/>
            <person name="Salcher M."/>
            <person name="Ghai R."/>
            <person name="Kavagutti S V."/>
        </authorList>
    </citation>
    <scope>NUCLEOTIDE SEQUENCE</scope>
</reference>
<protein>
    <submittedName>
        <fullName evidence="1">Unannotated protein</fullName>
    </submittedName>
</protein>
<name>A0A6J7NGT9_9ZZZZ</name>